<keyword evidence="2" id="KW-1185">Reference proteome</keyword>
<sequence>MAEIQVYKTKLSNACAFLKAKEVEVKQLDQPFEFPTERNECEIFIREKTAALNYLHRTVKNGKDLLDSHVNSAIQSIGTRQEQKERDKLMMDLNKYLEQECNSLDLITMQWLNTIDFRKEELVQQKELISSSAASNTNSQLANSVGWSSSNSTNERNIHVRRPLLEVPSFSGNFREFNTFWSVFDSLIHADRDLTEVEKFLFLKQALKGKAAAAIQSLPVVGDKYHVAVDILKKHFDKSASMADIIINEIERLPRAREEPRSCRETFEAICSRISHLEQTGTKMNADRVWRRIILSKFPEFVCRSVIQKENEARIPFDVSDIIAAVDDIVTLQETTSLTTKTLFETRSFQKHPRTEPSFNNERSSKRVCLCGQLHSPHLCSKFSTSEARRTEARRQKVC</sequence>
<evidence type="ECO:0000313" key="2">
    <source>
        <dbReference type="Proteomes" id="UP000053660"/>
    </source>
</evidence>
<dbReference type="Pfam" id="PF03564">
    <property type="entry name" value="DUF1759"/>
    <property type="match status" value="1"/>
</dbReference>
<gene>
    <name evidence="1" type="ORF">OESDEN_03710</name>
</gene>
<proteinExistence type="predicted"/>
<dbReference type="PANTHER" id="PTHR22954">
    <property type="entry name" value="RETROVIRAL PROTEASE-RELATED"/>
    <property type="match status" value="1"/>
</dbReference>
<name>A0A0B1TJP8_OESDE</name>
<dbReference type="Proteomes" id="UP000053660">
    <property type="component" value="Unassembled WGS sequence"/>
</dbReference>
<protein>
    <submittedName>
        <fullName evidence="1">Uncharacterized protein</fullName>
    </submittedName>
</protein>
<dbReference type="EMBL" id="KN549696">
    <property type="protein sequence ID" value="KHJ96326.1"/>
    <property type="molecule type" value="Genomic_DNA"/>
</dbReference>
<accession>A0A0B1TJP8</accession>
<dbReference type="OrthoDB" id="5864837at2759"/>
<organism evidence="1 2">
    <name type="scientific">Oesophagostomum dentatum</name>
    <name type="common">Nodular worm</name>
    <dbReference type="NCBI Taxonomy" id="61180"/>
    <lineage>
        <taxon>Eukaryota</taxon>
        <taxon>Metazoa</taxon>
        <taxon>Ecdysozoa</taxon>
        <taxon>Nematoda</taxon>
        <taxon>Chromadorea</taxon>
        <taxon>Rhabditida</taxon>
        <taxon>Rhabditina</taxon>
        <taxon>Rhabditomorpha</taxon>
        <taxon>Strongyloidea</taxon>
        <taxon>Strongylidae</taxon>
        <taxon>Oesophagostomum</taxon>
    </lineage>
</organism>
<dbReference type="PANTHER" id="PTHR22954:SF3">
    <property type="entry name" value="PROTEIN CBG08539"/>
    <property type="match status" value="1"/>
</dbReference>
<dbReference type="AlphaFoldDB" id="A0A0B1TJP8"/>
<dbReference type="InterPro" id="IPR005312">
    <property type="entry name" value="DUF1759"/>
</dbReference>
<reference evidence="1 2" key="1">
    <citation type="submission" date="2014-03" db="EMBL/GenBank/DDBJ databases">
        <title>Draft genome of the hookworm Oesophagostomum dentatum.</title>
        <authorList>
            <person name="Mitreva M."/>
        </authorList>
    </citation>
    <scope>NUCLEOTIDE SEQUENCE [LARGE SCALE GENOMIC DNA]</scope>
    <source>
        <strain evidence="1 2">OD-Hann</strain>
    </source>
</reference>
<evidence type="ECO:0000313" key="1">
    <source>
        <dbReference type="EMBL" id="KHJ96326.1"/>
    </source>
</evidence>